<reference evidence="8" key="1">
    <citation type="submission" date="2020-03" db="EMBL/GenBank/DDBJ databases">
        <title>Studies in the Genomics of Life Span.</title>
        <authorList>
            <person name="Glass D."/>
        </authorList>
    </citation>
    <scope>NUCLEOTIDE SEQUENCE</scope>
    <source>
        <strain evidence="8">SUZIE</strain>
        <tissue evidence="8">Muscle</tissue>
    </source>
</reference>
<dbReference type="PANTHER" id="PTHR14339">
    <property type="entry name" value="VASCULIN"/>
    <property type="match status" value="1"/>
</dbReference>
<feature type="compositionally biased region" description="Basic and acidic residues" evidence="7">
    <location>
        <begin position="20"/>
        <end position="37"/>
    </location>
</feature>
<name>A0AA41N9H6_SCICA</name>
<comment type="subcellular location">
    <subcellularLocation>
        <location evidence="1">Nucleus</location>
    </subcellularLocation>
</comment>
<keyword evidence="3" id="KW-0805">Transcription regulation</keyword>
<evidence type="ECO:0000256" key="6">
    <source>
        <dbReference type="ARBA" id="ARBA00023242"/>
    </source>
</evidence>
<organism evidence="8 9">
    <name type="scientific">Sciurus carolinensis</name>
    <name type="common">Eastern gray squirrel</name>
    <dbReference type="NCBI Taxonomy" id="30640"/>
    <lineage>
        <taxon>Eukaryota</taxon>
        <taxon>Metazoa</taxon>
        <taxon>Chordata</taxon>
        <taxon>Craniata</taxon>
        <taxon>Vertebrata</taxon>
        <taxon>Euteleostomi</taxon>
        <taxon>Mammalia</taxon>
        <taxon>Eutheria</taxon>
        <taxon>Euarchontoglires</taxon>
        <taxon>Glires</taxon>
        <taxon>Rodentia</taxon>
        <taxon>Sciuromorpha</taxon>
        <taxon>Sciuridae</taxon>
        <taxon>Sciurinae</taxon>
        <taxon>Sciurini</taxon>
        <taxon>Sciurus</taxon>
    </lineage>
</organism>
<dbReference type="GO" id="GO:0003677">
    <property type="term" value="F:DNA binding"/>
    <property type="evidence" value="ECO:0007669"/>
    <property type="project" value="UniProtKB-KW"/>
</dbReference>
<sequence length="120" mass="13161">MAQGTIDTGMAAFTLGKAVPTEEKPPTEIREEKKEDKVDKLQFEEEGFPSLNLRSWEIESAIRTIGTPSGVWENPPYANQPSKVLVIKKVSKGDPAAAFSAAFTSPCKWEQIANYGSKCL</sequence>
<keyword evidence="9" id="KW-1185">Reference proteome</keyword>
<comment type="caution">
    <text evidence="8">The sequence shown here is derived from an EMBL/GenBank/DDBJ whole genome shotgun (WGS) entry which is preliminary data.</text>
</comment>
<evidence type="ECO:0000313" key="9">
    <source>
        <dbReference type="Proteomes" id="UP001166674"/>
    </source>
</evidence>
<dbReference type="AlphaFoldDB" id="A0AA41N9H6"/>
<evidence type="ECO:0000256" key="5">
    <source>
        <dbReference type="ARBA" id="ARBA00023163"/>
    </source>
</evidence>
<protein>
    <submittedName>
        <fullName evidence="8">Vasculin-like protein 1</fullName>
    </submittedName>
</protein>
<dbReference type="GO" id="GO:0003723">
    <property type="term" value="F:RNA binding"/>
    <property type="evidence" value="ECO:0007669"/>
    <property type="project" value="InterPro"/>
</dbReference>
<evidence type="ECO:0000256" key="7">
    <source>
        <dbReference type="SAM" id="MobiDB-lite"/>
    </source>
</evidence>
<proteinExistence type="inferred from homology"/>
<accession>A0AA41N9H6</accession>
<evidence type="ECO:0000256" key="3">
    <source>
        <dbReference type="ARBA" id="ARBA00023015"/>
    </source>
</evidence>
<gene>
    <name evidence="8" type="ORF">SUZIE_187080</name>
</gene>
<evidence type="ECO:0000256" key="4">
    <source>
        <dbReference type="ARBA" id="ARBA00023125"/>
    </source>
</evidence>
<dbReference type="InterPro" id="IPR028128">
    <property type="entry name" value="Vasculin_fam"/>
</dbReference>
<dbReference type="GO" id="GO:0045893">
    <property type="term" value="P:positive regulation of DNA-templated transcription"/>
    <property type="evidence" value="ECO:0007669"/>
    <property type="project" value="InterPro"/>
</dbReference>
<comment type="similarity">
    <text evidence="2">Belongs to the vasculin family.</text>
</comment>
<feature type="region of interest" description="Disordered" evidence="7">
    <location>
        <begin position="1"/>
        <end position="37"/>
    </location>
</feature>
<dbReference type="EMBL" id="JAATJV010406556">
    <property type="protein sequence ID" value="MBZ3886249.1"/>
    <property type="molecule type" value="Genomic_DNA"/>
</dbReference>
<dbReference type="PANTHER" id="PTHR14339:SF10">
    <property type="entry name" value="VASCULIN-LIKE PROTEIN 1"/>
    <property type="match status" value="1"/>
</dbReference>
<keyword evidence="5" id="KW-0804">Transcription</keyword>
<evidence type="ECO:0000256" key="1">
    <source>
        <dbReference type="ARBA" id="ARBA00004123"/>
    </source>
</evidence>
<dbReference type="GO" id="GO:0006351">
    <property type="term" value="P:DNA-templated transcription"/>
    <property type="evidence" value="ECO:0007669"/>
    <property type="project" value="InterPro"/>
</dbReference>
<evidence type="ECO:0000256" key="2">
    <source>
        <dbReference type="ARBA" id="ARBA00010099"/>
    </source>
</evidence>
<dbReference type="GO" id="GO:0005634">
    <property type="term" value="C:nucleus"/>
    <property type="evidence" value="ECO:0007669"/>
    <property type="project" value="UniProtKB-SubCell"/>
</dbReference>
<evidence type="ECO:0000313" key="8">
    <source>
        <dbReference type="EMBL" id="MBZ3886249.1"/>
    </source>
</evidence>
<keyword evidence="4" id="KW-0238">DNA-binding</keyword>
<keyword evidence="6" id="KW-0539">Nucleus</keyword>
<dbReference type="Proteomes" id="UP001166674">
    <property type="component" value="Unassembled WGS sequence"/>
</dbReference>